<name>B2TRS0_CLOBB</name>
<organism evidence="1">
    <name type="scientific">Clostridium botulinum (strain Eklund 17B / Type B)</name>
    <dbReference type="NCBI Taxonomy" id="935198"/>
    <lineage>
        <taxon>Bacteria</taxon>
        <taxon>Bacillati</taxon>
        <taxon>Bacillota</taxon>
        <taxon>Clostridia</taxon>
        <taxon>Eubacteriales</taxon>
        <taxon>Clostridiaceae</taxon>
        <taxon>Clostridium</taxon>
    </lineage>
</organism>
<reference evidence="1" key="1">
    <citation type="submission" date="2009-06" db="EMBL/GenBank/DDBJ databases">
        <authorList>
            <consortium name="US DOE Joint Genome Institute (JGI-PGF)"/>
            <person name="Lucas S."/>
            <person name="Copeland A."/>
            <person name="Lapidus A."/>
            <person name="Glavina del Rio T."/>
            <person name="Dalin E."/>
            <person name="Tice H."/>
            <person name="Bruce D."/>
            <person name="Goodwin L."/>
            <person name="Pitluck S."/>
            <person name="Kyrpides N."/>
            <person name="Mavromatis K."/>
            <person name="Ivanova N."/>
            <person name="Saunders E."/>
            <person name="Brettin T."/>
            <person name="Detter J.C."/>
            <person name="Han C."/>
            <person name="Larimer F."/>
            <person name="Land M."/>
            <person name="Hauser L."/>
            <person name="Markowitz V."/>
            <person name="Cheng J.-F."/>
            <person name="Hugenholtz P."/>
            <person name="Woyke T."/>
            <person name="Wu D."/>
            <person name="Gronow S."/>
            <person name="Klenk H.-P."/>
            <person name="Eisen J.A."/>
        </authorList>
    </citation>
    <scope>NUCLEOTIDE SEQUENCE</scope>
    <source>
        <strain evidence="1">Eklund 17B</strain>
    </source>
</reference>
<dbReference type="AlphaFoldDB" id="B2TRS0"/>
<dbReference type="EMBL" id="CP001056">
    <property type="protein sequence ID" value="ACD22611.1"/>
    <property type="molecule type" value="Genomic_DNA"/>
</dbReference>
<protein>
    <recommendedName>
        <fullName evidence="2">TIGR04076 family protein</fullName>
    </recommendedName>
</protein>
<gene>
    <name evidence="1" type="ordered locus">CLL_A2202</name>
</gene>
<evidence type="ECO:0000313" key="1">
    <source>
        <dbReference type="EMBL" id="ACD22611.1"/>
    </source>
</evidence>
<dbReference type="KEGG" id="cbk:CLL_A2202"/>
<sequence length="55" mass="6126">MFPIMEAVRSGGDLANIGGNSKYSKDIICPDGCVMFKLTAKKLDNENFYKGKFFD</sequence>
<accession>B2TRS0</accession>
<proteinExistence type="predicted"/>
<reference evidence="1" key="2">
    <citation type="submission" date="2009-08" db="EMBL/GenBank/DDBJ databases">
        <authorList>
            <person name="Shrivastava S."/>
            <person name="Brinkac L.M."/>
            <person name="Dodson R.J."/>
            <person name="Harkins D.M."/>
            <person name="Durkin A.S."/>
            <person name="Sutton G."/>
        </authorList>
    </citation>
    <scope>NUCLEOTIDE SEQUENCE</scope>
    <source>
        <strain evidence="1">Eklund 17B</strain>
    </source>
</reference>
<evidence type="ECO:0008006" key="2">
    <source>
        <dbReference type="Google" id="ProtNLM"/>
    </source>
</evidence>
<dbReference type="HOGENOM" id="CLU_212561_0_0_9"/>